<dbReference type="InterPro" id="IPR011951">
    <property type="entry name" value="HAD-SF_hydro_IA_YjjG/PynA"/>
</dbReference>
<feature type="region of interest" description="Disordered" evidence="1">
    <location>
        <begin position="1"/>
        <end position="23"/>
    </location>
</feature>
<evidence type="ECO:0000313" key="2">
    <source>
        <dbReference type="EMBL" id="MCW0484198.1"/>
    </source>
</evidence>
<keyword evidence="3" id="KW-1185">Reference proteome</keyword>
<protein>
    <submittedName>
        <fullName evidence="2">YjjG family noncanonical pyrimidine nucleotidase</fullName>
    </submittedName>
</protein>
<dbReference type="InterPro" id="IPR052550">
    <property type="entry name" value="Pyrimidine_5'-ntase_YjjG"/>
</dbReference>
<dbReference type="PANTHER" id="PTHR47478">
    <property type="match status" value="1"/>
</dbReference>
<dbReference type="Pfam" id="PF00702">
    <property type="entry name" value="Hydrolase"/>
    <property type="match status" value="1"/>
</dbReference>
<reference evidence="2" key="1">
    <citation type="submission" date="2022-10" db="EMBL/GenBank/DDBJ databases">
        <title>Gaoshiqiia sediminis gen. nov., sp. nov., isolated from coastal sediment.</title>
        <authorList>
            <person name="Yu W.X."/>
            <person name="Mu D.S."/>
            <person name="Du J.Z."/>
            <person name="Liang Y.Q."/>
        </authorList>
    </citation>
    <scope>NUCLEOTIDE SEQUENCE</scope>
    <source>
        <strain evidence="2">A06</strain>
    </source>
</reference>
<comment type="caution">
    <text evidence="2">The sequence shown here is derived from an EMBL/GenBank/DDBJ whole genome shotgun (WGS) entry which is preliminary data.</text>
</comment>
<dbReference type="AlphaFoldDB" id="A0AA41YAS8"/>
<accession>A0AA41YAS8</accession>
<dbReference type="GO" id="GO:0008253">
    <property type="term" value="F:5'-nucleotidase activity"/>
    <property type="evidence" value="ECO:0007669"/>
    <property type="project" value="InterPro"/>
</dbReference>
<dbReference type="SFLD" id="SFLDG01129">
    <property type="entry name" value="C1.5:_HAD__Beta-PGM__Phosphata"/>
    <property type="match status" value="1"/>
</dbReference>
<dbReference type="Gene3D" id="1.10.150.240">
    <property type="entry name" value="Putative phosphatase, domain 2"/>
    <property type="match status" value="1"/>
</dbReference>
<dbReference type="EMBL" id="JAPAAF010000030">
    <property type="protein sequence ID" value="MCW0484198.1"/>
    <property type="molecule type" value="Genomic_DNA"/>
</dbReference>
<dbReference type="RefSeq" id="WP_282592791.1">
    <property type="nucleotide sequence ID" value="NZ_JAPAAF010000030.1"/>
</dbReference>
<proteinExistence type="predicted"/>
<dbReference type="PANTHER" id="PTHR47478:SF1">
    <property type="entry name" value="PYRIMIDINE 5'-NUCLEOTIDASE YJJG"/>
    <property type="match status" value="1"/>
</dbReference>
<gene>
    <name evidence="2" type="ORF">N2K84_15765</name>
</gene>
<evidence type="ECO:0000313" key="3">
    <source>
        <dbReference type="Proteomes" id="UP001163821"/>
    </source>
</evidence>
<sequence>MSKPKHLSDGNVPPFREGDRGKLPSFGGAGGGRKYEHLFFDLDNTLWDFDTNARLAMQETVSQLKIESQLPDFDSFYHFYEQVNTSLWEAYRKQEIRKPELIKKRFEDSLAHFQIEGIDPVEMNDLYLKIMPRQKQLVTGALETLSYLKSKRYHLHIITNGFKEVQHAKINTCGLAPYFEGVFISEEIQAPKPDKRIFKHALMNCNAKKSKSIMIGDSFETDILGANQFGMDSIHLQKNTNSTDTPPVFTNLSQNTDNIPPTTPSFKTGIIENLTQLLDIF</sequence>
<organism evidence="2 3">
    <name type="scientific">Gaoshiqia sediminis</name>
    <dbReference type="NCBI Taxonomy" id="2986998"/>
    <lineage>
        <taxon>Bacteria</taxon>
        <taxon>Pseudomonadati</taxon>
        <taxon>Bacteroidota</taxon>
        <taxon>Bacteroidia</taxon>
        <taxon>Marinilabiliales</taxon>
        <taxon>Prolixibacteraceae</taxon>
        <taxon>Gaoshiqia</taxon>
    </lineage>
</organism>
<dbReference type="InterPro" id="IPR036412">
    <property type="entry name" value="HAD-like_sf"/>
</dbReference>
<dbReference type="SUPFAM" id="SSF56784">
    <property type="entry name" value="HAD-like"/>
    <property type="match status" value="1"/>
</dbReference>
<dbReference type="Gene3D" id="3.40.50.1000">
    <property type="entry name" value="HAD superfamily/HAD-like"/>
    <property type="match status" value="1"/>
</dbReference>
<dbReference type="NCBIfam" id="TIGR01549">
    <property type="entry name" value="HAD-SF-IA-v1"/>
    <property type="match status" value="1"/>
</dbReference>
<evidence type="ECO:0000256" key="1">
    <source>
        <dbReference type="SAM" id="MobiDB-lite"/>
    </source>
</evidence>
<dbReference type="InterPro" id="IPR023198">
    <property type="entry name" value="PGP-like_dom2"/>
</dbReference>
<dbReference type="SFLD" id="SFLDS00003">
    <property type="entry name" value="Haloacid_Dehalogenase"/>
    <property type="match status" value="1"/>
</dbReference>
<name>A0AA41YAS8_9BACT</name>
<dbReference type="InterPro" id="IPR023214">
    <property type="entry name" value="HAD_sf"/>
</dbReference>
<dbReference type="NCBIfam" id="TIGR02254">
    <property type="entry name" value="YjjG_YfnB"/>
    <property type="match status" value="1"/>
</dbReference>
<dbReference type="Proteomes" id="UP001163821">
    <property type="component" value="Unassembled WGS sequence"/>
</dbReference>
<dbReference type="InterPro" id="IPR006439">
    <property type="entry name" value="HAD-SF_hydro_IA"/>
</dbReference>